<organism evidence="2 4">
    <name type="scientific">Caenorhabditis remanei</name>
    <name type="common">Caenorhabditis vulgaris</name>
    <dbReference type="NCBI Taxonomy" id="31234"/>
    <lineage>
        <taxon>Eukaryota</taxon>
        <taxon>Metazoa</taxon>
        <taxon>Ecdysozoa</taxon>
        <taxon>Nematoda</taxon>
        <taxon>Chromadorea</taxon>
        <taxon>Rhabditida</taxon>
        <taxon>Rhabditina</taxon>
        <taxon>Rhabditomorpha</taxon>
        <taxon>Rhabditoidea</taxon>
        <taxon>Rhabditidae</taxon>
        <taxon>Peloderinae</taxon>
        <taxon>Caenorhabditis</taxon>
    </lineage>
</organism>
<evidence type="ECO:0000313" key="3">
    <source>
        <dbReference type="EMBL" id="KAF1755790.1"/>
    </source>
</evidence>
<dbReference type="EMBL" id="WUAV01000004">
    <property type="protein sequence ID" value="KAF1755790.1"/>
    <property type="molecule type" value="Genomic_DNA"/>
</dbReference>
<protein>
    <submittedName>
        <fullName evidence="2">Uncharacterized protein</fullName>
    </submittedName>
</protein>
<accession>A0A6A5GKE3</accession>
<comment type="caution">
    <text evidence="2">The sequence shown here is derived from an EMBL/GenBank/DDBJ whole genome shotgun (WGS) entry which is preliminary data.</text>
</comment>
<evidence type="ECO:0000256" key="1">
    <source>
        <dbReference type="SAM" id="MobiDB-lite"/>
    </source>
</evidence>
<feature type="region of interest" description="Disordered" evidence="1">
    <location>
        <begin position="165"/>
        <end position="185"/>
    </location>
</feature>
<evidence type="ECO:0000313" key="4">
    <source>
        <dbReference type="Proteomes" id="UP000483820"/>
    </source>
</evidence>
<dbReference type="KEGG" id="crq:GCK72_012237"/>
<gene>
    <name evidence="2" type="ORF">GCK72_012237</name>
    <name evidence="3" type="ORF">GCK72_012240</name>
</gene>
<sequence length="185" mass="21229">MIAPPSATAYVLFSTMPQELKQSGNHGNNCNCMDPLQDIRDKQYTSRRQLFRAYREIRYRPLCVPSNLMQHTAHVRFTMDLMARDEAIFYKKDSRIIEWPDVIPKYPSEVPSVQDGVNLLDYTNALSRDKITDEQFVVKDKYGRFYPISELFIARVPSSSCSSCKNLPQSTSPISPQPNADTLQN</sequence>
<dbReference type="AlphaFoldDB" id="A0A6A5GKE3"/>
<dbReference type="EMBL" id="WUAV01000004">
    <property type="protein sequence ID" value="KAF1755787.1"/>
    <property type="molecule type" value="Genomic_DNA"/>
</dbReference>
<name>A0A6A5GKE3_CAERE</name>
<proteinExistence type="predicted"/>
<reference evidence="2 4" key="1">
    <citation type="submission" date="2019-12" db="EMBL/GenBank/DDBJ databases">
        <title>Chromosome-level assembly of the Caenorhabditis remanei genome.</title>
        <authorList>
            <person name="Teterina A.A."/>
            <person name="Willis J.H."/>
            <person name="Phillips P.C."/>
        </authorList>
    </citation>
    <scope>NUCLEOTIDE SEQUENCE [LARGE SCALE GENOMIC DNA]</scope>
    <source>
        <strain evidence="2 4">PX506</strain>
        <tissue evidence="2">Whole organism</tissue>
    </source>
</reference>
<evidence type="ECO:0000313" key="2">
    <source>
        <dbReference type="EMBL" id="KAF1755787.1"/>
    </source>
</evidence>
<dbReference type="Proteomes" id="UP000483820">
    <property type="component" value="Chromosome IV"/>
</dbReference>
<dbReference type="RefSeq" id="XP_053583720.1">
    <property type="nucleotide sequence ID" value="XM_053728948.1"/>
</dbReference>
<dbReference type="CTD" id="9823451"/>
<dbReference type="GeneID" id="9823451"/>